<keyword evidence="4" id="KW-1185">Reference proteome</keyword>
<dbReference type="Proteomes" id="UP001219933">
    <property type="component" value="Chromosome 4"/>
</dbReference>
<dbReference type="InterPro" id="IPR036291">
    <property type="entry name" value="NAD(P)-bd_dom_sf"/>
</dbReference>
<dbReference type="PANTHER" id="PTHR24322">
    <property type="entry name" value="PKSB"/>
    <property type="match status" value="1"/>
</dbReference>
<protein>
    <submittedName>
        <fullName evidence="3">Secondary metabolism biosynthetic enzyme</fullName>
    </submittedName>
</protein>
<evidence type="ECO:0000313" key="3">
    <source>
        <dbReference type="EMBL" id="WFD35960.1"/>
    </source>
</evidence>
<dbReference type="EMBL" id="CP119880">
    <property type="protein sequence ID" value="WFD35960.1"/>
    <property type="molecule type" value="Genomic_DNA"/>
</dbReference>
<dbReference type="Gene3D" id="3.40.50.720">
    <property type="entry name" value="NAD(P)-binding Rossmann-like Domain"/>
    <property type="match status" value="1"/>
</dbReference>
<dbReference type="PRINTS" id="PR00081">
    <property type="entry name" value="GDHRDH"/>
</dbReference>
<evidence type="ECO:0000313" key="4">
    <source>
        <dbReference type="Proteomes" id="UP001219933"/>
    </source>
</evidence>
<proteinExistence type="inferred from homology"/>
<sequence>MSKITYTPPFTIDSIFRALDVVPFSLPFSVIIPVLTALYDRRNAIDPIAVSSLSALKELLFTRYKWSGYVVVFILLRALSRHLSRRARNNGILTPDKPNWDRDVVVVTGGATGIGCDIVRVLSRNHRAKIAVLDICAPQYEPAANGAPEILYIKTDVTSAEAIAKAHATIREHFGVSPSYVVGCAGAVRGGSLLSVEPRHFQRIYDINAVAHIHLAQEFLPAMIERNHGHYVTVASSAAYYSPAMLGPYCMSKAAALTFHEQLLVELRVVYKRPNIRASVYTPTKVKTLLGHGLSSSKMSFLHPDLDALHVATSIVDTLNSGESQNVSQPYITYLLPFVRALPAWYHAFVSMLGDTDEAVTEKSIVDSFKNGYGKNWSKEDFEALWGSSASKLAGSN</sequence>
<dbReference type="Pfam" id="PF00106">
    <property type="entry name" value="adh_short"/>
    <property type="match status" value="1"/>
</dbReference>
<accession>A0AAF0EVS3</accession>
<organism evidence="3 4">
    <name type="scientific">Malassezia cuniculi</name>
    <dbReference type="NCBI Taxonomy" id="948313"/>
    <lineage>
        <taxon>Eukaryota</taxon>
        <taxon>Fungi</taxon>
        <taxon>Dikarya</taxon>
        <taxon>Basidiomycota</taxon>
        <taxon>Ustilaginomycotina</taxon>
        <taxon>Malasseziomycetes</taxon>
        <taxon>Malasseziales</taxon>
        <taxon>Malasseziaceae</taxon>
        <taxon>Malassezia</taxon>
    </lineage>
</organism>
<dbReference type="AlphaFoldDB" id="A0AAF0EVS3"/>
<dbReference type="GO" id="GO:0016616">
    <property type="term" value="F:oxidoreductase activity, acting on the CH-OH group of donors, NAD or NADP as acceptor"/>
    <property type="evidence" value="ECO:0007669"/>
    <property type="project" value="TreeGrafter"/>
</dbReference>
<keyword evidence="2" id="KW-0560">Oxidoreductase</keyword>
<dbReference type="SUPFAM" id="SSF51735">
    <property type="entry name" value="NAD(P)-binding Rossmann-fold domains"/>
    <property type="match status" value="1"/>
</dbReference>
<evidence type="ECO:0000256" key="1">
    <source>
        <dbReference type="ARBA" id="ARBA00006484"/>
    </source>
</evidence>
<reference evidence="3" key="1">
    <citation type="submission" date="2023-03" db="EMBL/GenBank/DDBJ databases">
        <title>Mating type loci evolution in Malassezia.</title>
        <authorList>
            <person name="Coelho M.A."/>
        </authorList>
    </citation>
    <scope>NUCLEOTIDE SEQUENCE</scope>
    <source>
        <strain evidence="3">CBS 11721</strain>
    </source>
</reference>
<dbReference type="PANTHER" id="PTHR24322:SF736">
    <property type="entry name" value="RETINOL DEHYDROGENASE 10"/>
    <property type="match status" value="1"/>
</dbReference>
<name>A0AAF0EVS3_9BASI</name>
<comment type="similarity">
    <text evidence="1">Belongs to the short-chain dehydrogenases/reductases (SDR) family.</text>
</comment>
<evidence type="ECO:0000256" key="2">
    <source>
        <dbReference type="ARBA" id="ARBA00023002"/>
    </source>
</evidence>
<gene>
    <name evidence="3" type="ORF">MCUN1_002831</name>
</gene>
<dbReference type="InterPro" id="IPR002347">
    <property type="entry name" value="SDR_fam"/>
</dbReference>